<dbReference type="GO" id="GO:0071555">
    <property type="term" value="P:cell wall organization"/>
    <property type="evidence" value="ECO:0007669"/>
    <property type="project" value="UniProtKB-KW"/>
</dbReference>
<feature type="domain" description="Glycosyl transferase family 51" evidence="10">
    <location>
        <begin position="4"/>
        <end position="53"/>
    </location>
</feature>
<evidence type="ECO:0000313" key="12">
    <source>
        <dbReference type="Proteomes" id="UP000251485"/>
    </source>
</evidence>
<evidence type="ECO:0000256" key="3">
    <source>
        <dbReference type="ARBA" id="ARBA00022679"/>
    </source>
</evidence>
<dbReference type="InterPro" id="IPR036950">
    <property type="entry name" value="PBP_transglycosylase"/>
</dbReference>
<keyword evidence="7" id="KW-1133">Transmembrane helix</keyword>
<evidence type="ECO:0000256" key="2">
    <source>
        <dbReference type="ARBA" id="ARBA00004752"/>
    </source>
</evidence>
<evidence type="ECO:0000256" key="5">
    <source>
        <dbReference type="ARBA" id="ARBA00022960"/>
    </source>
</evidence>
<keyword evidence="11" id="KW-0378">Hydrolase</keyword>
<evidence type="ECO:0000256" key="1">
    <source>
        <dbReference type="ARBA" id="ARBA00004370"/>
    </source>
</evidence>
<dbReference type="GO" id="GO:0016787">
    <property type="term" value="F:hydrolase activity"/>
    <property type="evidence" value="ECO:0007669"/>
    <property type="project" value="UniProtKB-KW"/>
</dbReference>
<dbReference type="InterPro" id="IPR001264">
    <property type="entry name" value="Glyco_trans_51"/>
</dbReference>
<dbReference type="PANTHER" id="PTHR32282">
    <property type="entry name" value="BINDING PROTEIN TRANSPEPTIDASE, PUTATIVE-RELATED"/>
    <property type="match status" value="1"/>
</dbReference>
<dbReference type="Gene3D" id="1.10.3810.10">
    <property type="entry name" value="Biosynthetic peptidoglycan transglycosylase-like"/>
    <property type="match status" value="1"/>
</dbReference>
<evidence type="ECO:0000256" key="9">
    <source>
        <dbReference type="ARBA" id="ARBA00023316"/>
    </source>
</evidence>
<name>A0A2X2DPD2_PROMI</name>
<comment type="pathway">
    <text evidence="2">Cell wall biogenesis; peptidoglycan biosynthesis.</text>
</comment>
<dbReference type="Pfam" id="PF00912">
    <property type="entry name" value="Transgly"/>
    <property type="match status" value="1"/>
</dbReference>
<proteinExistence type="predicted"/>
<organism evidence="11 12">
    <name type="scientific">Proteus mirabilis</name>
    <dbReference type="NCBI Taxonomy" id="584"/>
    <lineage>
        <taxon>Bacteria</taxon>
        <taxon>Pseudomonadati</taxon>
        <taxon>Pseudomonadota</taxon>
        <taxon>Gammaproteobacteria</taxon>
        <taxon>Enterobacterales</taxon>
        <taxon>Morganellaceae</taxon>
        <taxon>Proteus</taxon>
    </lineage>
</organism>
<dbReference type="GO" id="GO:0016020">
    <property type="term" value="C:membrane"/>
    <property type="evidence" value="ECO:0007669"/>
    <property type="project" value="UniProtKB-SubCell"/>
</dbReference>
<dbReference type="InterPro" id="IPR023346">
    <property type="entry name" value="Lysozyme-like_dom_sf"/>
</dbReference>
<dbReference type="EC" id="3.4.-.-" evidence="11"/>
<dbReference type="EMBL" id="UAUE01000014">
    <property type="protein sequence ID" value="SPY96410.1"/>
    <property type="molecule type" value="Genomic_DNA"/>
</dbReference>
<dbReference type="GO" id="GO:0009252">
    <property type="term" value="P:peptidoglycan biosynthetic process"/>
    <property type="evidence" value="ECO:0007669"/>
    <property type="project" value="UniProtKB-KW"/>
</dbReference>
<comment type="subcellular location">
    <subcellularLocation>
        <location evidence="1">Membrane</location>
    </subcellularLocation>
</comment>
<keyword evidence="5" id="KW-0133">Cell shape</keyword>
<dbReference type="Proteomes" id="UP000251485">
    <property type="component" value="Unassembled WGS sequence"/>
</dbReference>
<evidence type="ECO:0000256" key="8">
    <source>
        <dbReference type="ARBA" id="ARBA00023136"/>
    </source>
</evidence>
<protein>
    <submittedName>
        <fullName evidence="11">Peptidoglycan synthetase</fullName>
        <ecNumber evidence="11">3.4.-.-</ecNumber>
    </submittedName>
</protein>
<dbReference type="GO" id="GO:0030288">
    <property type="term" value="C:outer membrane-bounded periplasmic space"/>
    <property type="evidence" value="ECO:0007669"/>
    <property type="project" value="TreeGrafter"/>
</dbReference>
<dbReference type="AlphaFoldDB" id="A0A2X2DPD2"/>
<sequence length="70" mass="7814">MAQYGEKRRLPLTLQEMPPQLINAFIATEDTRFREHHGIDPIGISRAVVVCVNIGASIARCQYHHATISA</sequence>
<dbReference type="SUPFAM" id="SSF53955">
    <property type="entry name" value="Lysozyme-like"/>
    <property type="match status" value="1"/>
</dbReference>
<gene>
    <name evidence="11" type="primary">mrcA_1</name>
    <name evidence="11" type="ORF">NCTC10975_02126</name>
</gene>
<keyword evidence="6" id="KW-0573">Peptidoglycan synthesis</keyword>
<dbReference type="GO" id="GO:0008955">
    <property type="term" value="F:peptidoglycan glycosyltransferase activity"/>
    <property type="evidence" value="ECO:0007669"/>
    <property type="project" value="TreeGrafter"/>
</dbReference>
<evidence type="ECO:0000256" key="6">
    <source>
        <dbReference type="ARBA" id="ARBA00022984"/>
    </source>
</evidence>
<keyword evidence="8" id="KW-0472">Membrane</keyword>
<dbReference type="InterPro" id="IPR050396">
    <property type="entry name" value="Glycosyltr_51/Transpeptidase"/>
</dbReference>
<dbReference type="PANTHER" id="PTHR32282:SF27">
    <property type="entry name" value="PENICILLIN-BINDING PROTEIN 1A"/>
    <property type="match status" value="1"/>
</dbReference>
<keyword evidence="4" id="KW-0812">Transmembrane</keyword>
<evidence type="ECO:0000313" key="11">
    <source>
        <dbReference type="EMBL" id="SPY96410.1"/>
    </source>
</evidence>
<keyword evidence="9" id="KW-0961">Cell wall biogenesis/degradation</keyword>
<evidence type="ECO:0000256" key="4">
    <source>
        <dbReference type="ARBA" id="ARBA00022692"/>
    </source>
</evidence>
<reference evidence="11 12" key="1">
    <citation type="submission" date="2018-06" db="EMBL/GenBank/DDBJ databases">
        <authorList>
            <consortium name="Pathogen Informatics"/>
            <person name="Doyle S."/>
        </authorList>
    </citation>
    <scope>NUCLEOTIDE SEQUENCE [LARGE SCALE GENOMIC DNA]</scope>
    <source>
        <strain evidence="11 12">NCTC10975</strain>
    </source>
</reference>
<accession>A0A2X2DPD2</accession>
<keyword evidence="3" id="KW-0808">Transferase</keyword>
<dbReference type="GO" id="GO:0008360">
    <property type="term" value="P:regulation of cell shape"/>
    <property type="evidence" value="ECO:0007669"/>
    <property type="project" value="UniProtKB-KW"/>
</dbReference>
<evidence type="ECO:0000259" key="10">
    <source>
        <dbReference type="Pfam" id="PF00912"/>
    </source>
</evidence>
<evidence type="ECO:0000256" key="7">
    <source>
        <dbReference type="ARBA" id="ARBA00022989"/>
    </source>
</evidence>